<comment type="caution">
    <text evidence="2">The sequence shown here is derived from an EMBL/GenBank/DDBJ whole genome shotgun (WGS) entry which is preliminary data.</text>
</comment>
<accession>A0A543EEY1</accession>
<dbReference type="AlphaFoldDB" id="A0A543EEY1"/>
<feature type="signal peptide" evidence="1">
    <location>
        <begin position="1"/>
        <end position="24"/>
    </location>
</feature>
<name>A0A543EEY1_9MICO</name>
<dbReference type="EMBL" id="VFPE01000006">
    <property type="protein sequence ID" value="TQM20144.1"/>
    <property type="molecule type" value="Genomic_DNA"/>
</dbReference>
<feature type="chain" id="PRO_5038377353" evidence="1">
    <location>
        <begin position="25"/>
        <end position="298"/>
    </location>
</feature>
<sequence>MRGRHKIVGAGVLIAATLVTGCAAQDADESALTEFLSDVPAAQAVEGSFIAFSSVALAEGLDAEQSESVKYVGLGNVAPQALETELGVDLDGAAAFVTIGTYPQSVALIAGGQVEDSVSSAASRAGWESTDDSGVLVSTGSHAASLASAATFVRPDGDSVIFSGPDVDLRTWGADDPVMLGEEPRVVALADCLGDVAAALISVNDTGVSYAVGARGDAETTSVMCVLGADGAQAEAIASALEDGRTPSGRPYAELLEGAEVSEDEDVLRVTATPTQGTAAGVLLQLAMRRELPGIDAG</sequence>
<dbReference type="Proteomes" id="UP000320235">
    <property type="component" value="Unassembled WGS sequence"/>
</dbReference>
<gene>
    <name evidence="2" type="ORF">FB391_3278</name>
</gene>
<keyword evidence="1" id="KW-0732">Signal</keyword>
<dbReference type="PROSITE" id="PS51257">
    <property type="entry name" value="PROKAR_LIPOPROTEIN"/>
    <property type="match status" value="1"/>
</dbReference>
<protein>
    <submittedName>
        <fullName evidence="2">Uncharacterized protein</fullName>
    </submittedName>
</protein>
<evidence type="ECO:0000313" key="3">
    <source>
        <dbReference type="Proteomes" id="UP000320235"/>
    </source>
</evidence>
<dbReference type="RefSeq" id="WP_141896125.1">
    <property type="nucleotide sequence ID" value="NZ_BAABLH010000006.1"/>
</dbReference>
<reference evidence="2 3" key="1">
    <citation type="submission" date="2019-06" db="EMBL/GenBank/DDBJ databases">
        <title>Sequencing the genomes of 1000 actinobacteria strains.</title>
        <authorList>
            <person name="Klenk H.-P."/>
        </authorList>
    </citation>
    <scope>NUCLEOTIDE SEQUENCE [LARGE SCALE GENOMIC DNA]</scope>
    <source>
        <strain evidence="2 3">DSM 105492</strain>
    </source>
</reference>
<evidence type="ECO:0000256" key="1">
    <source>
        <dbReference type="SAM" id="SignalP"/>
    </source>
</evidence>
<keyword evidence="3" id="KW-1185">Reference proteome</keyword>
<proteinExistence type="predicted"/>
<organism evidence="2 3">
    <name type="scientific">Microbacterium kyungheense</name>
    <dbReference type="NCBI Taxonomy" id="1263636"/>
    <lineage>
        <taxon>Bacteria</taxon>
        <taxon>Bacillati</taxon>
        <taxon>Actinomycetota</taxon>
        <taxon>Actinomycetes</taxon>
        <taxon>Micrococcales</taxon>
        <taxon>Microbacteriaceae</taxon>
        <taxon>Microbacterium</taxon>
    </lineage>
</organism>
<dbReference type="OrthoDB" id="3688255at2"/>
<evidence type="ECO:0000313" key="2">
    <source>
        <dbReference type="EMBL" id="TQM20144.1"/>
    </source>
</evidence>